<evidence type="ECO:0000256" key="2">
    <source>
        <dbReference type="ARBA" id="ARBA00022670"/>
    </source>
</evidence>
<name>A0AAV9Q3T2_9PEZI</name>
<evidence type="ECO:0000256" key="3">
    <source>
        <dbReference type="ARBA" id="ARBA00022801"/>
    </source>
</evidence>
<dbReference type="PANTHER" id="PTHR23402:SF1">
    <property type="entry name" value="PYROGLUTAMYL-PEPTIDASE I"/>
    <property type="match status" value="1"/>
</dbReference>
<evidence type="ECO:0000313" key="7">
    <source>
        <dbReference type="Proteomes" id="UP001345827"/>
    </source>
</evidence>
<keyword evidence="2" id="KW-0645">Protease</keyword>
<dbReference type="Pfam" id="PF01470">
    <property type="entry name" value="Peptidase_C15"/>
    <property type="match status" value="1"/>
</dbReference>
<feature type="region of interest" description="Disordered" evidence="5">
    <location>
        <begin position="287"/>
        <end position="307"/>
    </location>
</feature>
<evidence type="ECO:0008006" key="8">
    <source>
        <dbReference type="Google" id="ProtNLM"/>
    </source>
</evidence>
<feature type="region of interest" description="Disordered" evidence="5">
    <location>
        <begin position="191"/>
        <end position="244"/>
    </location>
</feature>
<organism evidence="6 7">
    <name type="scientific">Vermiconidia calcicola</name>
    <dbReference type="NCBI Taxonomy" id="1690605"/>
    <lineage>
        <taxon>Eukaryota</taxon>
        <taxon>Fungi</taxon>
        <taxon>Dikarya</taxon>
        <taxon>Ascomycota</taxon>
        <taxon>Pezizomycotina</taxon>
        <taxon>Dothideomycetes</taxon>
        <taxon>Dothideomycetidae</taxon>
        <taxon>Mycosphaerellales</taxon>
        <taxon>Extremaceae</taxon>
        <taxon>Vermiconidia</taxon>
    </lineage>
</organism>
<protein>
    <recommendedName>
        <fullName evidence="8">Peptidase C15, pyroglutamyl peptidase I-like protein</fullName>
    </recommendedName>
</protein>
<dbReference type="Gene3D" id="3.40.630.20">
    <property type="entry name" value="Peptidase C15, pyroglutamyl peptidase I-like"/>
    <property type="match status" value="1"/>
</dbReference>
<comment type="caution">
    <text evidence="6">The sequence shown here is derived from an EMBL/GenBank/DDBJ whole genome shotgun (WGS) entry which is preliminary data.</text>
</comment>
<evidence type="ECO:0000256" key="5">
    <source>
        <dbReference type="SAM" id="MobiDB-lite"/>
    </source>
</evidence>
<accession>A0AAV9Q3T2</accession>
<keyword evidence="3" id="KW-0378">Hydrolase</keyword>
<evidence type="ECO:0000256" key="4">
    <source>
        <dbReference type="ARBA" id="ARBA00022807"/>
    </source>
</evidence>
<evidence type="ECO:0000313" key="6">
    <source>
        <dbReference type="EMBL" id="KAK5535221.1"/>
    </source>
</evidence>
<dbReference type="Proteomes" id="UP001345827">
    <property type="component" value="Unassembled WGS sequence"/>
</dbReference>
<keyword evidence="4" id="KW-0788">Thiol protease</keyword>
<feature type="compositionally biased region" description="Polar residues" evidence="5">
    <location>
        <begin position="379"/>
        <end position="388"/>
    </location>
</feature>
<dbReference type="InterPro" id="IPR016125">
    <property type="entry name" value="Peptidase_C15-like"/>
</dbReference>
<dbReference type="EMBL" id="JAXLQG010000010">
    <property type="protein sequence ID" value="KAK5535221.1"/>
    <property type="molecule type" value="Genomic_DNA"/>
</dbReference>
<proteinExistence type="inferred from homology"/>
<evidence type="ECO:0000256" key="1">
    <source>
        <dbReference type="ARBA" id="ARBA00006641"/>
    </source>
</evidence>
<feature type="compositionally biased region" description="Gly residues" evidence="5">
    <location>
        <begin position="362"/>
        <end position="374"/>
    </location>
</feature>
<sequence length="388" mass="42412">MGDAGPQTPPPVLAQGHSALNTLEAQDAPPLREIKVLVTGFGPFKSFLVNPSWLIASALPDELCPPNSFSSSHPSKATYKIRLILHPSAIRVSYSTVSEIVPELIRLHDPDYILHIGMAGGRDCYSLETRAHRDGYRIKDVDNGDGYLCGECRWKKEGVPDVLYTGWDEGDVLRRWERGVEESLRRKGFLGPAMTTVSNGGTGEKEGEEDGPKQATGTGTGTGFVWGRHVDPNANASVTERRAEENRKKAAVKLSRDAGRFLCEYALYESLSRRWVEAHKVAEEGGQGLLKEQRQDSNRSGLRPWPQTTSLASERLGKVAFLHVPGWTGVEDINRGVMIAEEAVRALVGSWEDGFRRDGNARGSGSGSGSGMVGKVGFTEQNSEAQRR</sequence>
<reference evidence="6 7" key="1">
    <citation type="submission" date="2023-06" db="EMBL/GenBank/DDBJ databases">
        <title>Black Yeasts Isolated from many extreme environments.</title>
        <authorList>
            <person name="Coleine C."/>
            <person name="Stajich J.E."/>
            <person name="Selbmann L."/>
        </authorList>
    </citation>
    <scope>NUCLEOTIDE SEQUENCE [LARGE SCALE GENOMIC DNA]</scope>
    <source>
        <strain evidence="6 7">CCFEE 5887</strain>
    </source>
</reference>
<dbReference type="AlphaFoldDB" id="A0AAV9Q3T2"/>
<comment type="similarity">
    <text evidence="1">Belongs to the peptidase C15 family.</text>
</comment>
<dbReference type="PANTHER" id="PTHR23402">
    <property type="entry name" value="PROTEASE FAMILY C15 PYROGLUTAMYL-PEPTIDASE I-RELATED"/>
    <property type="match status" value="1"/>
</dbReference>
<gene>
    <name evidence="6" type="ORF">LTR25_006229</name>
</gene>
<dbReference type="GO" id="GO:0008234">
    <property type="term" value="F:cysteine-type peptidase activity"/>
    <property type="evidence" value="ECO:0007669"/>
    <property type="project" value="UniProtKB-KW"/>
</dbReference>
<dbReference type="InterPro" id="IPR036440">
    <property type="entry name" value="Peptidase_C15-like_sf"/>
</dbReference>
<dbReference type="SUPFAM" id="SSF53182">
    <property type="entry name" value="Pyrrolidone carboxyl peptidase (pyroglutamate aminopeptidase)"/>
    <property type="match status" value="1"/>
</dbReference>
<keyword evidence="7" id="KW-1185">Reference proteome</keyword>
<feature type="region of interest" description="Disordered" evidence="5">
    <location>
        <begin position="357"/>
        <end position="388"/>
    </location>
</feature>
<dbReference type="GO" id="GO:0006508">
    <property type="term" value="P:proteolysis"/>
    <property type="evidence" value="ECO:0007669"/>
    <property type="project" value="UniProtKB-KW"/>
</dbReference>